<feature type="non-terminal residue" evidence="3">
    <location>
        <position position="780"/>
    </location>
</feature>
<dbReference type="Pfam" id="PF13456">
    <property type="entry name" value="RVT_3"/>
    <property type="match status" value="1"/>
</dbReference>
<keyword evidence="3" id="KW-0548">Nucleotidyltransferase</keyword>
<name>A0A699I4X5_TANCI</name>
<dbReference type="InterPro" id="IPR002156">
    <property type="entry name" value="RNaseH_domain"/>
</dbReference>
<proteinExistence type="predicted"/>
<dbReference type="Gene3D" id="3.30.70.270">
    <property type="match status" value="2"/>
</dbReference>
<keyword evidence="3" id="KW-0695">RNA-directed DNA polymerase</keyword>
<dbReference type="InterPro" id="IPR036397">
    <property type="entry name" value="RNaseH_sf"/>
</dbReference>
<dbReference type="InterPro" id="IPR012337">
    <property type="entry name" value="RNaseH-like_sf"/>
</dbReference>
<dbReference type="EMBL" id="BKCJ010261387">
    <property type="protein sequence ID" value="GEZ28815.1"/>
    <property type="molecule type" value="Genomic_DNA"/>
</dbReference>
<reference evidence="3" key="1">
    <citation type="journal article" date="2019" name="Sci. Rep.">
        <title>Draft genome of Tanacetum cinerariifolium, the natural source of mosquito coil.</title>
        <authorList>
            <person name="Yamashiro T."/>
            <person name="Shiraishi A."/>
            <person name="Satake H."/>
            <person name="Nakayama K."/>
        </authorList>
    </citation>
    <scope>NUCLEOTIDE SEQUENCE</scope>
</reference>
<dbReference type="PANTHER" id="PTHR48475">
    <property type="entry name" value="RIBONUCLEASE H"/>
    <property type="match status" value="1"/>
</dbReference>
<dbReference type="InterPro" id="IPR043128">
    <property type="entry name" value="Rev_trsase/Diguanyl_cyclase"/>
</dbReference>
<dbReference type="InterPro" id="IPR043502">
    <property type="entry name" value="DNA/RNA_pol_sf"/>
</dbReference>
<dbReference type="CDD" id="cd09279">
    <property type="entry name" value="RNase_HI_like"/>
    <property type="match status" value="1"/>
</dbReference>
<gene>
    <name evidence="3" type="ORF">Tci_500788</name>
</gene>
<evidence type="ECO:0000313" key="3">
    <source>
        <dbReference type="EMBL" id="GEZ28815.1"/>
    </source>
</evidence>
<feature type="compositionally biased region" description="Polar residues" evidence="1">
    <location>
        <begin position="1"/>
        <end position="15"/>
    </location>
</feature>
<dbReference type="PANTHER" id="PTHR48475:SF2">
    <property type="entry name" value="RIBONUCLEASE H"/>
    <property type="match status" value="1"/>
</dbReference>
<dbReference type="GO" id="GO:0003964">
    <property type="term" value="F:RNA-directed DNA polymerase activity"/>
    <property type="evidence" value="ECO:0007669"/>
    <property type="project" value="UniProtKB-KW"/>
</dbReference>
<dbReference type="InterPro" id="IPR001584">
    <property type="entry name" value="Integrase_cat-core"/>
</dbReference>
<accession>A0A699I4X5</accession>
<dbReference type="GO" id="GO:0015074">
    <property type="term" value="P:DNA integration"/>
    <property type="evidence" value="ECO:0007669"/>
    <property type="project" value="InterPro"/>
</dbReference>
<dbReference type="Pfam" id="PF00078">
    <property type="entry name" value="RVT_1"/>
    <property type="match status" value="1"/>
</dbReference>
<dbReference type="SUPFAM" id="SSF53098">
    <property type="entry name" value="Ribonuclease H-like"/>
    <property type="match status" value="1"/>
</dbReference>
<dbReference type="AlphaFoldDB" id="A0A699I4X5"/>
<sequence>MCPHTQTATASTPTQDTHELSQKMKIAKAGTGSRDQKRRNRVERMTTCPNHGNARIWFDDLSPESIDSYDDLNRLRPEIKNLLVPTTAYLIGFSGEIIWLIWQIQLLVTIGDEEHSASSWMNFVVVRSPSPYNGIIGGPRVRKLQAVPSTAHGMLKISVEGGNNLNKQQTKETGQATDRIQEIHEEVEKLMEAGIIKEVHYHDWLSNPVMVKKHDGSWRMCVDFKDINKACPKDGYPLPEIDWKVESLATYQRLVDKAFHKQIGRNLKLYVDELVMKSRTEEEITRDIEEMFKTLREINMKLNPKKCTFGIEEGIFLGCKVNTRGQKVCPEKEDVVLCLPSLKFLKDVQMLNGKLASLNRPRVSVKGKILADFIVERPKEDSLDTLMAEEEKFHEPWILFTNGSSCTDGSRAGPILTNPEGMEFTYALRFKFDATNNEAKYEAPIVGLKIAEQMGVKNLQANVDSQLVANQVNETYVVKETNMIRYMEKVKGLTNSFKAFFIKQIPKKKTDALSKIASTSFAHLSKKVLVEELKEKSISTMEVLAIVKEEGDAWMTPIFNYLKDETLPADAKKKRVVKRPLQANYVPREIHEEFYSMYAVAIDYFTKWIEAKSVATITGNQIKKFAWDNIVCRFRLPEEIISDNRKKFRDDPFKDWCEKLCIRQLFAFVKHLQTNGLVERANHSLGEGINARSKNWMEDLPHILWAHHTMIKSSNGDTLFSLTYRTKAVISAEIGMPTLRTVKFPLPEGTSHCLKKNATARKKLLPLPEVGTAIIVKEKS</sequence>
<dbReference type="InterPro" id="IPR000477">
    <property type="entry name" value="RT_dom"/>
</dbReference>
<dbReference type="GO" id="GO:0003676">
    <property type="term" value="F:nucleic acid binding"/>
    <property type="evidence" value="ECO:0007669"/>
    <property type="project" value="InterPro"/>
</dbReference>
<organism evidence="3">
    <name type="scientific">Tanacetum cinerariifolium</name>
    <name type="common">Dalmatian daisy</name>
    <name type="synonym">Chrysanthemum cinerariifolium</name>
    <dbReference type="NCBI Taxonomy" id="118510"/>
    <lineage>
        <taxon>Eukaryota</taxon>
        <taxon>Viridiplantae</taxon>
        <taxon>Streptophyta</taxon>
        <taxon>Embryophyta</taxon>
        <taxon>Tracheophyta</taxon>
        <taxon>Spermatophyta</taxon>
        <taxon>Magnoliopsida</taxon>
        <taxon>eudicotyledons</taxon>
        <taxon>Gunneridae</taxon>
        <taxon>Pentapetalae</taxon>
        <taxon>asterids</taxon>
        <taxon>campanulids</taxon>
        <taxon>Asterales</taxon>
        <taxon>Asteraceae</taxon>
        <taxon>Asteroideae</taxon>
        <taxon>Anthemideae</taxon>
        <taxon>Anthemidinae</taxon>
        <taxon>Tanacetum</taxon>
    </lineage>
</organism>
<feature type="domain" description="Integrase catalytic" evidence="2">
    <location>
        <begin position="564"/>
        <end position="689"/>
    </location>
</feature>
<protein>
    <submittedName>
        <fullName evidence="3">Reverse transcriptase domain-containing protein</fullName>
    </submittedName>
</protein>
<evidence type="ECO:0000256" key="1">
    <source>
        <dbReference type="SAM" id="MobiDB-lite"/>
    </source>
</evidence>
<dbReference type="Gene3D" id="3.30.420.10">
    <property type="entry name" value="Ribonuclease H-like superfamily/Ribonuclease H"/>
    <property type="match status" value="2"/>
</dbReference>
<comment type="caution">
    <text evidence="3">The sequence shown here is derived from an EMBL/GenBank/DDBJ whole genome shotgun (WGS) entry which is preliminary data.</text>
</comment>
<evidence type="ECO:0000259" key="2">
    <source>
        <dbReference type="PROSITE" id="PS50994"/>
    </source>
</evidence>
<feature type="region of interest" description="Disordered" evidence="1">
    <location>
        <begin position="1"/>
        <end position="40"/>
    </location>
</feature>
<dbReference type="PROSITE" id="PS50994">
    <property type="entry name" value="INTEGRASE"/>
    <property type="match status" value="1"/>
</dbReference>
<dbReference type="GO" id="GO:0004523">
    <property type="term" value="F:RNA-DNA hybrid ribonuclease activity"/>
    <property type="evidence" value="ECO:0007669"/>
    <property type="project" value="InterPro"/>
</dbReference>
<dbReference type="Gene3D" id="3.10.10.10">
    <property type="entry name" value="HIV Type 1 Reverse Transcriptase, subunit A, domain 1"/>
    <property type="match status" value="1"/>
</dbReference>
<keyword evidence="3" id="KW-0808">Transferase</keyword>
<dbReference type="SUPFAM" id="SSF56672">
    <property type="entry name" value="DNA/RNA polymerases"/>
    <property type="match status" value="1"/>
</dbReference>
<dbReference type="CDD" id="cd01647">
    <property type="entry name" value="RT_LTR"/>
    <property type="match status" value="1"/>
</dbReference>